<gene>
    <name evidence="3" type="ORF">F2Q65_13945</name>
</gene>
<dbReference type="OrthoDB" id="9790341at2"/>
<dbReference type="Proteomes" id="UP000322981">
    <property type="component" value="Unassembled WGS sequence"/>
</dbReference>
<keyword evidence="2" id="KW-1133">Transmembrane helix</keyword>
<feature type="transmembrane region" description="Helical" evidence="2">
    <location>
        <begin position="16"/>
        <end position="36"/>
    </location>
</feature>
<evidence type="ECO:0000313" key="3">
    <source>
        <dbReference type="EMBL" id="KAA6184049.1"/>
    </source>
</evidence>
<keyword evidence="2" id="KW-0472">Membrane</keyword>
<name>A0A5M8FH70_9GAMM</name>
<dbReference type="InterPro" id="IPR045781">
    <property type="entry name" value="SxtJ"/>
</dbReference>
<feature type="transmembrane region" description="Helical" evidence="2">
    <location>
        <begin position="42"/>
        <end position="62"/>
    </location>
</feature>
<evidence type="ECO:0000313" key="4">
    <source>
        <dbReference type="Proteomes" id="UP000322981"/>
    </source>
</evidence>
<proteinExistence type="predicted"/>
<evidence type="ECO:0000256" key="2">
    <source>
        <dbReference type="SAM" id="Phobius"/>
    </source>
</evidence>
<protein>
    <submittedName>
        <fullName evidence="3">SxtJ</fullName>
    </submittedName>
</protein>
<feature type="transmembrane region" description="Helical" evidence="2">
    <location>
        <begin position="83"/>
        <end position="102"/>
    </location>
</feature>
<organism evidence="3 4">
    <name type="scientific">Thiohalocapsa marina</name>
    <dbReference type="NCBI Taxonomy" id="424902"/>
    <lineage>
        <taxon>Bacteria</taxon>
        <taxon>Pseudomonadati</taxon>
        <taxon>Pseudomonadota</taxon>
        <taxon>Gammaproteobacteria</taxon>
        <taxon>Chromatiales</taxon>
        <taxon>Chromatiaceae</taxon>
        <taxon>Thiohalocapsa</taxon>
    </lineage>
</organism>
<reference evidence="3 4" key="1">
    <citation type="submission" date="2019-09" db="EMBL/GenBank/DDBJ databases">
        <title>Whole-genome sequence of the purple sulfur bacterium Thiohalocapsa marina DSM 19078.</title>
        <authorList>
            <person name="Kyndt J.A."/>
            <person name="Meyer T.E."/>
        </authorList>
    </citation>
    <scope>NUCLEOTIDE SEQUENCE [LARGE SCALE GENOMIC DNA]</scope>
    <source>
        <strain evidence="3 4">DSM 19078</strain>
    </source>
</reference>
<dbReference type="AlphaFoldDB" id="A0A5M8FH70"/>
<keyword evidence="2" id="KW-0812">Transmembrane</keyword>
<feature type="region of interest" description="Disordered" evidence="1">
    <location>
        <begin position="109"/>
        <end position="135"/>
    </location>
</feature>
<dbReference type="EMBL" id="VWXX01000025">
    <property type="protein sequence ID" value="KAA6184049.1"/>
    <property type="molecule type" value="Genomic_DNA"/>
</dbReference>
<accession>A0A5M8FH70</accession>
<comment type="caution">
    <text evidence="3">The sequence shown here is derived from an EMBL/GenBank/DDBJ whole genome shotgun (WGS) entry which is preliminary data.</text>
</comment>
<dbReference type="RefSeq" id="WP_150094018.1">
    <property type="nucleotide sequence ID" value="NZ_JBFUOH010000035.1"/>
</dbReference>
<sequence>MQHVIPELDRKGLRQFALTTGAIVAGLFGLLLPWLFDFGFPLWPWPLAAVLVLWGLLAPNSLRPVYRGWMRIGLLLSRVTTPLILGLVFFLVFVPAGLVMRLTRYDPMRRRPAPQRDSYREPSRPYTPDSMENPY</sequence>
<dbReference type="Pfam" id="PF19588">
    <property type="entry name" value="SxtJ"/>
    <property type="match status" value="1"/>
</dbReference>
<evidence type="ECO:0000256" key="1">
    <source>
        <dbReference type="SAM" id="MobiDB-lite"/>
    </source>
</evidence>
<keyword evidence="4" id="KW-1185">Reference proteome</keyword>